<evidence type="ECO:0000256" key="2">
    <source>
        <dbReference type="ARBA" id="ARBA00022692"/>
    </source>
</evidence>
<evidence type="ECO:0000256" key="5">
    <source>
        <dbReference type="SAM" id="Phobius"/>
    </source>
</evidence>
<proteinExistence type="predicted"/>
<protein>
    <submittedName>
        <fullName evidence="7">NfeD family protein</fullName>
    </submittedName>
</protein>
<feature type="domain" description="NfeD-like C-terminal" evidence="6">
    <location>
        <begin position="101"/>
        <end position="152"/>
    </location>
</feature>
<dbReference type="EMBL" id="DVNA01000231">
    <property type="protein sequence ID" value="HIU56124.1"/>
    <property type="molecule type" value="Genomic_DNA"/>
</dbReference>
<evidence type="ECO:0000256" key="4">
    <source>
        <dbReference type="ARBA" id="ARBA00023136"/>
    </source>
</evidence>
<dbReference type="InterPro" id="IPR012340">
    <property type="entry name" value="NA-bd_OB-fold"/>
</dbReference>
<evidence type="ECO:0000313" key="7">
    <source>
        <dbReference type="EMBL" id="HIU56124.1"/>
    </source>
</evidence>
<dbReference type="InterPro" id="IPR002810">
    <property type="entry name" value="NfeD-like_C"/>
</dbReference>
<name>A0A9D1M9L7_9BACT</name>
<evidence type="ECO:0000259" key="6">
    <source>
        <dbReference type="Pfam" id="PF01957"/>
    </source>
</evidence>
<keyword evidence="4 5" id="KW-0472">Membrane</keyword>
<dbReference type="InterPro" id="IPR052165">
    <property type="entry name" value="Membrane_assoc_protease"/>
</dbReference>
<reference evidence="7" key="1">
    <citation type="submission" date="2020-10" db="EMBL/GenBank/DDBJ databases">
        <authorList>
            <person name="Gilroy R."/>
        </authorList>
    </citation>
    <scope>NUCLEOTIDE SEQUENCE</scope>
    <source>
        <strain evidence="7">CHK158-818</strain>
    </source>
</reference>
<keyword evidence="2 5" id="KW-0812">Transmembrane</keyword>
<gene>
    <name evidence="7" type="ORF">IAB03_10015</name>
</gene>
<evidence type="ECO:0000256" key="3">
    <source>
        <dbReference type="ARBA" id="ARBA00022989"/>
    </source>
</evidence>
<dbReference type="AlphaFoldDB" id="A0A9D1M9L7"/>
<dbReference type="Proteomes" id="UP000824112">
    <property type="component" value="Unassembled WGS sequence"/>
</dbReference>
<evidence type="ECO:0000313" key="8">
    <source>
        <dbReference type="Proteomes" id="UP000824112"/>
    </source>
</evidence>
<dbReference type="Gene3D" id="2.40.50.140">
    <property type="entry name" value="Nucleic acid-binding proteins"/>
    <property type="match status" value="1"/>
</dbReference>
<organism evidence="7 8">
    <name type="scientific">Candidatus Gallibacteroides avistercoris</name>
    <dbReference type="NCBI Taxonomy" id="2840833"/>
    <lineage>
        <taxon>Bacteria</taxon>
        <taxon>Pseudomonadati</taxon>
        <taxon>Bacteroidota</taxon>
        <taxon>Bacteroidia</taxon>
        <taxon>Bacteroidales</taxon>
        <taxon>Bacteroidaceae</taxon>
        <taxon>Bacteroidaceae incertae sedis</taxon>
        <taxon>Candidatus Gallibacteroides</taxon>
    </lineage>
</organism>
<reference evidence="7" key="2">
    <citation type="journal article" date="2021" name="PeerJ">
        <title>Extensive microbial diversity within the chicken gut microbiome revealed by metagenomics and culture.</title>
        <authorList>
            <person name="Gilroy R."/>
            <person name="Ravi A."/>
            <person name="Getino M."/>
            <person name="Pursley I."/>
            <person name="Horton D.L."/>
            <person name="Alikhan N.F."/>
            <person name="Baker D."/>
            <person name="Gharbi K."/>
            <person name="Hall N."/>
            <person name="Watson M."/>
            <person name="Adriaenssens E.M."/>
            <person name="Foster-Nyarko E."/>
            <person name="Jarju S."/>
            <person name="Secka A."/>
            <person name="Antonio M."/>
            <person name="Oren A."/>
            <person name="Chaudhuri R.R."/>
            <person name="La Ragione R."/>
            <person name="Hildebrand F."/>
            <person name="Pallen M.J."/>
        </authorList>
    </citation>
    <scope>NUCLEOTIDE SEQUENCE</scope>
    <source>
        <strain evidence="7">CHK158-818</strain>
    </source>
</reference>
<comment type="caution">
    <text evidence="7">The sequence shown here is derived from an EMBL/GenBank/DDBJ whole genome shotgun (WGS) entry which is preliminary data.</text>
</comment>
<keyword evidence="3 5" id="KW-1133">Transmembrane helix</keyword>
<dbReference type="Pfam" id="PF01957">
    <property type="entry name" value="NfeD"/>
    <property type="match status" value="1"/>
</dbReference>
<feature type="transmembrane region" description="Helical" evidence="5">
    <location>
        <begin position="50"/>
        <end position="73"/>
    </location>
</feature>
<dbReference type="PANTHER" id="PTHR33507:SF3">
    <property type="entry name" value="INNER MEMBRANE PROTEIN YBBJ"/>
    <property type="match status" value="1"/>
</dbReference>
<sequence length="155" mass="16790">MDILIIGTLLVIGIFLIILEIFFLPGITIAGIASVLFLAGAVYYAFAELGFTECLVVLAIAIIASIVVIVWFMRSKTLKRISLQTEIDSVAPTLVDARVKVGDTGVTLSRLNPMGQVLIEDEKIEAKSLDGFIDEGQPVQVVKVENTSVIVKIEQ</sequence>
<comment type="subcellular location">
    <subcellularLocation>
        <location evidence="1">Membrane</location>
        <topology evidence="1">Multi-pass membrane protein</topology>
    </subcellularLocation>
</comment>
<evidence type="ECO:0000256" key="1">
    <source>
        <dbReference type="ARBA" id="ARBA00004141"/>
    </source>
</evidence>
<dbReference type="GO" id="GO:0005886">
    <property type="term" value="C:plasma membrane"/>
    <property type="evidence" value="ECO:0007669"/>
    <property type="project" value="TreeGrafter"/>
</dbReference>
<accession>A0A9D1M9L7</accession>
<feature type="transmembrane region" description="Helical" evidence="5">
    <location>
        <begin position="12"/>
        <end position="44"/>
    </location>
</feature>
<dbReference type="SUPFAM" id="SSF141322">
    <property type="entry name" value="NfeD domain-like"/>
    <property type="match status" value="1"/>
</dbReference>
<feature type="non-terminal residue" evidence="7">
    <location>
        <position position="155"/>
    </location>
</feature>
<dbReference type="PANTHER" id="PTHR33507">
    <property type="entry name" value="INNER MEMBRANE PROTEIN YBBJ"/>
    <property type="match status" value="1"/>
</dbReference>